<dbReference type="InterPro" id="IPR000524">
    <property type="entry name" value="Tscrpt_reg_HTH_GntR"/>
</dbReference>
<organism evidence="6 7">
    <name type="scientific">Agromyces binzhouensis</name>
    <dbReference type="NCBI Taxonomy" id="1817495"/>
    <lineage>
        <taxon>Bacteria</taxon>
        <taxon>Bacillati</taxon>
        <taxon>Actinomycetota</taxon>
        <taxon>Actinomycetes</taxon>
        <taxon>Micrococcales</taxon>
        <taxon>Microbacteriaceae</taxon>
        <taxon>Agromyces</taxon>
    </lineage>
</organism>
<dbReference type="SMART" id="SM00345">
    <property type="entry name" value="HTH_GNTR"/>
    <property type="match status" value="1"/>
</dbReference>
<evidence type="ECO:0000256" key="3">
    <source>
        <dbReference type="ARBA" id="ARBA00023125"/>
    </source>
</evidence>
<dbReference type="AlphaFoldDB" id="A0A4V1QQR8"/>
<dbReference type="PRINTS" id="PR00035">
    <property type="entry name" value="HTHGNTR"/>
</dbReference>
<comment type="caution">
    <text evidence="6">The sequence shown here is derived from an EMBL/GenBank/DDBJ whole genome shotgun (WGS) entry which is preliminary data.</text>
</comment>
<protein>
    <submittedName>
        <fullName evidence="6">GntR family transcriptional regulator</fullName>
    </submittedName>
</protein>
<dbReference type="CDD" id="cd07377">
    <property type="entry name" value="WHTH_GntR"/>
    <property type="match status" value="1"/>
</dbReference>
<dbReference type="InterPro" id="IPR036390">
    <property type="entry name" value="WH_DNA-bd_sf"/>
</dbReference>
<evidence type="ECO:0000313" key="6">
    <source>
        <dbReference type="EMBL" id="RXZ40968.1"/>
    </source>
</evidence>
<dbReference type="Gene3D" id="1.10.10.10">
    <property type="entry name" value="Winged helix-like DNA-binding domain superfamily/Winged helix DNA-binding domain"/>
    <property type="match status" value="1"/>
</dbReference>
<dbReference type="PANTHER" id="PTHR46577">
    <property type="entry name" value="HTH-TYPE TRANSCRIPTIONAL REGULATORY PROTEIN GABR"/>
    <property type="match status" value="1"/>
</dbReference>
<dbReference type="Proteomes" id="UP000292881">
    <property type="component" value="Unassembled WGS sequence"/>
</dbReference>
<evidence type="ECO:0000256" key="4">
    <source>
        <dbReference type="ARBA" id="ARBA00023163"/>
    </source>
</evidence>
<proteinExistence type="predicted"/>
<feature type="non-terminal residue" evidence="6">
    <location>
        <position position="72"/>
    </location>
</feature>
<dbReference type="InterPro" id="IPR051446">
    <property type="entry name" value="HTH_trans_reg/aminotransferase"/>
</dbReference>
<keyword evidence="3" id="KW-0238">DNA-binding</keyword>
<dbReference type="GO" id="GO:0003677">
    <property type="term" value="F:DNA binding"/>
    <property type="evidence" value="ECO:0007669"/>
    <property type="project" value="UniProtKB-KW"/>
</dbReference>
<keyword evidence="2" id="KW-0805">Transcription regulation</keyword>
<dbReference type="GO" id="GO:0003700">
    <property type="term" value="F:DNA-binding transcription factor activity"/>
    <property type="evidence" value="ECO:0007669"/>
    <property type="project" value="InterPro"/>
</dbReference>
<evidence type="ECO:0000256" key="1">
    <source>
        <dbReference type="ARBA" id="ARBA00022898"/>
    </source>
</evidence>
<dbReference type="EMBL" id="SDPL01000561">
    <property type="protein sequence ID" value="RXZ40968.1"/>
    <property type="molecule type" value="Genomic_DNA"/>
</dbReference>
<accession>A0A4V1QQR8</accession>
<feature type="domain" description="HTH gntR-type" evidence="5">
    <location>
        <begin position="14"/>
        <end position="72"/>
    </location>
</feature>
<name>A0A4V1QQR8_9MICO</name>
<evidence type="ECO:0000313" key="7">
    <source>
        <dbReference type="Proteomes" id="UP000292881"/>
    </source>
</evidence>
<dbReference type="InterPro" id="IPR036388">
    <property type="entry name" value="WH-like_DNA-bd_sf"/>
</dbReference>
<dbReference type="Pfam" id="PF00392">
    <property type="entry name" value="GntR"/>
    <property type="match status" value="1"/>
</dbReference>
<reference evidence="6 7" key="1">
    <citation type="submission" date="2019-01" db="EMBL/GenBank/DDBJ databases">
        <authorList>
            <person name="Li J."/>
        </authorList>
    </citation>
    <scope>NUCLEOTIDE SEQUENCE [LARGE SCALE GENOMIC DNA]</scope>
    <source>
        <strain evidence="6 7">CGMCC 4.7180</strain>
    </source>
</reference>
<keyword evidence="1" id="KW-0663">Pyridoxal phosphate</keyword>
<sequence>MDGPLLTIDRGDDRPLGVQLVDGLRRGILAGMLRTGDPLPSTRSLAAELGVARSSVVAAYDQLAGEGYLEVR</sequence>
<dbReference type="PANTHER" id="PTHR46577:SF1">
    <property type="entry name" value="HTH-TYPE TRANSCRIPTIONAL REGULATORY PROTEIN GABR"/>
    <property type="match status" value="1"/>
</dbReference>
<dbReference type="PROSITE" id="PS50949">
    <property type="entry name" value="HTH_GNTR"/>
    <property type="match status" value="1"/>
</dbReference>
<evidence type="ECO:0000256" key="2">
    <source>
        <dbReference type="ARBA" id="ARBA00023015"/>
    </source>
</evidence>
<gene>
    <name evidence="6" type="ORF">ESO86_16745</name>
</gene>
<keyword evidence="7" id="KW-1185">Reference proteome</keyword>
<keyword evidence="4" id="KW-0804">Transcription</keyword>
<dbReference type="SUPFAM" id="SSF46785">
    <property type="entry name" value="Winged helix' DNA-binding domain"/>
    <property type="match status" value="1"/>
</dbReference>
<evidence type="ECO:0000259" key="5">
    <source>
        <dbReference type="PROSITE" id="PS50949"/>
    </source>
</evidence>
<dbReference type="RefSeq" id="WP_165308214.1">
    <property type="nucleotide sequence ID" value="NZ_SDPL01000561.1"/>
</dbReference>